<protein>
    <submittedName>
        <fullName evidence="1">Uncharacterized protein</fullName>
    </submittedName>
</protein>
<dbReference type="EMBL" id="GG662613">
    <property type="protein sequence ID" value="EAS00491.1"/>
    <property type="molecule type" value="Genomic_DNA"/>
</dbReference>
<evidence type="ECO:0000313" key="2">
    <source>
        <dbReference type="Proteomes" id="UP000009168"/>
    </source>
</evidence>
<dbReference type="KEGG" id="tet:TTHERM_00957560"/>
<keyword evidence="2" id="KW-1185">Reference proteome</keyword>
<reference evidence="2" key="1">
    <citation type="journal article" date="2006" name="PLoS Biol.">
        <title>Macronuclear genome sequence of the ciliate Tetrahymena thermophila, a model eukaryote.</title>
        <authorList>
            <person name="Eisen J.A."/>
            <person name="Coyne R.S."/>
            <person name="Wu M."/>
            <person name="Wu D."/>
            <person name="Thiagarajan M."/>
            <person name="Wortman J.R."/>
            <person name="Badger J.H."/>
            <person name="Ren Q."/>
            <person name="Amedeo P."/>
            <person name="Jones K.M."/>
            <person name="Tallon L.J."/>
            <person name="Delcher A.L."/>
            <person name="Salzberg S.L."/>
            <person name="Silva J.C."/>
            <person name="Haas B.J."/>
            <person name="Majoros W.H."/>
            <person name="Farzad M."/>
            <person name="Carlton J.M."/>
            <person name="Smith R.K. Jr."/>
            <person name="Garg J."/>
            <person name="Pearlman R.E."/>
            <person name="Karrer K.M."/>
            <person name="Sun L."/>
            <person name="Manning G."/>
            <person name="Elde N.C."/>
            <person name="Turkewitz A.P."/>
            <person name="Asai D.J."/>
            <person name="Wilkes D.E."/>
            <person name="Wang Y."/>
            <person name="Cai H."/>
            <person name="Collins K."/>
            <person name="Stewart B.A."/>
            <person name="Lee S.R."/>
            <person name="Wilamowska K."/>
            <person name="Weinberg Z."/>
            <person name="Ruzzo W.L."/>
            <person name="Wloga D."/>
            <person name="Gaertig J."/>
            <person name="Frankel J."/>
            <person name="Tsao C.-C."/>
            <person name="Gorovsky M.A."/>
            <person name="Keeling P.J."/>
            <person name="Waller R.F."/>
            <person name="Patron N.J."/>
            <person name="Cherry J.M."/>
            <person name="Stover N.A."/>
            <person name="Krieger C.J."/>
            <person name="del Toro C."/>
            <person name="Ryder H.F."/>
            <person name="Williamson S.C."/>
            <person name="Barbeau R.A."/>
            <person name="Hamilton E.P."/>
            <person name="Orias E."/>
        </authorList>
    </citation>
    <scope>NUCLEOTIDE SEQUENCE [LARGE SCALE GENOMIC DNA]</scope>
    <source>
        <strain evidence="2">SB210</strain>
    </source>
</reference>
<organism evidence="1 2">
    <name type="scientific">Tetrahymena thermophila (strain SB210)</name>
    <dbReference type="NCBI Taxonomy" id="312017"/>
    <lineage>
        <taxon>Eukaryota</taxon>
        <taxon>Sar</taxon>
        <taxon>Alveolata</taxon>
        <taxon>Ciliophora</taxon>
        <taxon>Intramacronucleata</taxon>
        <taxon>Oligohymenophorea</taxon>
        <taxon>Hymenostomatida</taxon>
        <taxon>Tetrahymenina</taxon>
        <taxon>Tetrahymenidae</taxon>
        <taxon>Tetrahymena</taxon>
    </lineage>
</organism>
<dbReference type="Proteomes" id="UP000009168">
    <property type="component" value="Unassembled WGS sequence"/>
</dbReference>
<dbReference type="GeneID" id="7825779"/>
<sequence length="67" mass="7839">MPSFKIKKIEAFMVNYECSNHQDSSVSKDFIIILLIRGLLSQKKIFLNVKETAQDLTWINQLDCMLF</sequence>
<evidence type="ECO:0000313" key="1">
    <source>
        <dbReference type="EMBL" id="EAS00491.1"/>
    </source>
</evidence>
<accession>Q23VE5</accession>
<dbReference type="AlphaFoldDB" id="Q23VE5"/>
<name>Q23VE5_TETTS</name>
<dbReference type="RefSeq" id="XP_001020736.1">
    <property type="nucleotide sequence ID" value="XM_001020736.1"/>
</dbReference>
<dbReference type="HOGENOM" id="CLU_2818124_0_0_1"/>
<gene>
    <name evidence="1" type="ORF">TTHERM_00957560</name>
</gene>
<dbReference type="InParanoid" id="Q23VE5"/>
<proteinExistence type="predicted"/>